<organism evidence="1 2">
    <name type="scientific">Ruegeria aquimaris</name>
    <dbReference type="NCBI Taxonomy" id="2984333"/>
    <lineage>
        <taxon>Bacteria</taxon>
        <taxon>Pseudomonadati</taxon>
        <taxon>Pseudomonadota</taxon>
        <taxon>Alphaproteobacteria</taxon>
        <taxon>Rhodobacterales</taxon>
        <taxon>Roseobacteraceae</taxon>
        <taxon>Ruegeria</taxon>
    </lineage>
</organism>
<evidence type="ECO:0000313" key="1">
    <source>
        <dbReference type="EMBL" id="MCV2887721.1"/>
    </source>
</evidence>
<comment type="caution">
    <text evidence="1">The sequence shown here is derived from an EMBL/GenBank/DDBJ whole genome shotgun (WGS) entry which is preliminary data.</text>
</comment>
<gene>
    <name evidence="1" type="ORF">OE747_05180</name>
</gene>
<dbReference type="SUPFAM" id="SSF47598">
    <property type="entry name" value="Ribbon-helix-helix"/>
    <property type="match status" value="1"/>
</dbReference>
<name>A0ABT3AGB7_9RHOB</name>
<dbReference type="RefSeq" id="WP_263827546.1">
    <property type="nucleotide sequence ID" value="NZ_JAOWLB010000003.1"/>
</dbReference>
<proteinExistence type="predicted"/>
<accession>A0ABT3AGB7</accession>
<sequence length="87" mass="9580">MGTTSYSVRLDDDLRKALEREAEIEGRPPTQLVVRAVRSMLEAKAAKRAAVDSALKEADQGKFTSAEAMNAWIDSWDTDDELPAPKS</sequence>
<evidence type="ECO:0008006" key="3">
    <source>
        <dbReference type="Google" id="ProtNLM"/>
    </source>
</evidence>
<reference evidence="1 2" key="1">
    <citation type="submission" date="2022-10" db="EMBL/GenBank/DDBJ databases">
        <title>Ruegeria sp. nov., isolated from ocean surface sediments.</title>
        <authorList>
            <person name="He W."/>
            <person name="Xue H.-P."/>
            <person name="Zhang D.-F."/>
        </authorList>
    </citation>
    <scope>NUCLEOTIDE SEQUENCE [LARGE SCALE GENOMIC DNA]</scope>
    <source>
        <strain evidence="1 2">XHP0148</strain>
    </source>
</reference>
<dbReference type="InterPro" id="IPR010985">
    <property type="entry name" value="Ribbon_hlx_hlx"/>
</dbReference>
<dbReference type="EMBL" id="JAOWLB010000003">
    <property type="protein sequence ID" value="MCV2887721.1"/>
    <property type="molecule type" value="Genomic_DNA"/>
</dbReference>
<evidence type="ECO:0000313" key="2">
    <source>
        <dbReference type="Proteomes" id="UP001320899"/>
    </source>
</evidence>
<keyword evidence="2" id="KW-1185">Reference proteome</keyword>
<dbReference type="Proteomes" id="UP001320899">
    <property type="component" value="Unassembled WGS sequence"/>
</dbReference>
<protein>
    <recommendedName>
        <fullName evidence="3">Ribbon-helix-helix protein CopG domain-containing protein</fullName>
    </recommendedName>
</protein>